<protein>
    <submittedName>
        <fullName evidence="6">RNA polymerase Rpb4/RPC9 core domain-containing protein</fullName>
    </submittedName>
</protein>
<dbReference type="InterPro" id="IPR005574">
    <property type="entry name" value="Rpb4/RPC9"/>
</dbReference>
<evidence type="ECO:0000256" key="1">
    <source>
        <dbReference type="ARBA" id="ARBA00004123"/>
    </source>
</evidence>
<dbReference type="Pfam" id="PF03874">
    <property type="entry name" value="RNA_pol_Rpb4"/>
    <property type="match status" value="1"/>
</dbReference>
<comment type="similarity">
    <text evidence="3">Belongs to the eukaryotic RPB4 RNA polymerase subunit family.</text>
</comment>
<dbReference type="WBParaSite" id="nRc.2.0.1.t31537-RA">
    <property type="protein sequence ID" value="nRc.2.0.1.t31537-RA"/>
    <property type="gene ID" value="nRc.2.0.1.g31537"/>
</dbReference>
<dbReference type="GO" id="GO:0000166">
    <property type="term" value="F:nucleotide binding"/>
    <property type="evidence" value="ECO:0007669"/>
    <property type="project" value="InterPro"/>
</dbReference>
<dbReference type="Proteomes" id="UP000887565">
    <property type="component" value="Unplaced"/>
</dbReference>
<proteinExistence type="inferred from homology"/>
<reference evidence="6" key="1">
    <citation type="submission" date="2022-11" db="UniProtKB">
        <authorList>
            <consortium name="WormBaseParasite"/>
        </authorList>
    </citation>
    <scope>IDENTIFICATION</scope>
</reference>
<dbReference type="SUPFAM" id="SSF47819">
    <property type="entry name" value="HRDC-like"/>
    <property type="match status" value="1"/>
</dbReference>
<keyword evidence="2" id="KW-0539">Nucleus</keyword>
<comment type="subcellular location">
    <subcellularLocation>
        <location evidence="1">Nucleus</location>
    </subcellularLocation>
</comment>
<dbReference type="AlphaFoldDB" id="A0A915JYT9"/>
<dbReference type="InterPro" id="IPR010997">
    <property type="entry name" value="HRDC-like_sf"/>
</dbReference>
<keyword evidence="5" id="KW-1185">Reference proteome</keyword>
<organism evidence="5 6">
    <name type="scientific">Romanomermis culicivorax</name>
    <name type="common">Nematode worm</name>
    <dbReference type="NCBI Taxonomy" id="13658"/>
    <lineage>
        <taxon>Eukaryota</taxon>
        <taxon>Metazoa</taxon>
        <taxon>Ecdysozoa</taxon>
        <taxon>Nematoda</taxon>
        <taxon>Enoplea</taxon>
        <taxon>Dorylaimia</taxon>
        <taxon>Mermithida</taxon>
        <taxon>Mermithoidea</taxon>
        <taxon>Mermithidae</taxon>
        <taxon>Romanomermis</taxon>
    </lineage>
</organism>
<dbReference type="InterPro" id="IPR045222">
    <property type="entry name" value="Rpb4-like"/>
</dbReference>
<evidence type="ECO:0000259" key="4">
    <source>
        <dbReference type="SMART" id="SM00657"/>
    </source>
</evidence>
<dbReference type="InterPro" id="IPR006590">
    <property type="entry name" value="RNA_pol_Rpb4/RPC9_core"/>
</dbReference>
<dbReference type="PANTHER" id="PTHR21297">
    <property type="entry name" value="DNA-DIRECTED RNA POLYMERASE II"/>
    <property type="match status" value="1"/>
</dbReference>
<evidence type="ECO:0000256" key="3">
    <source>
        <dbReference type="ARBA" id="ARBA00025724"/>
    </source>
</evidence>
<accession>A0A915JYT9</accession>
<sequence length="116" mass="13483">MANVDVDQAEDATELKFPKEFENAETLMISEVFLLLEHRKNQSEQQEELTDTTETFIKTMNYTQRLAKFKNRDTIRAVRHYFVPSCKQNGAKNMHVIFEISRFANDTVHLGIMAAI</sequence>
<dbReference type="SMART" id="SM00657">
    <property type="entry name" value="RPOL4c"/>
    <property type="match status" value="1"/>
</dbReference>
<name>A0A915JYT9_ROMCU</name>
<evidence type="ECO:0000313" key="5">
    <source>
        <dbReference type="Proteomes" id="UP000887565"/>
    </source>
</evidence>
<feature type="domain" description="RNA polymerase Rpb4/RPC9 core" evidence="4">
    <location>
        <begin position="19"/>
        <end position="104"/>
    </location>
</feature>
<evidence type="ECO:0000256" key="2">
    <source>
        <dbReference type="ARBA" id="ARBA00023242"/>
    </source>
</evidence>
<evidence type="ECO:0000313" key="6">
    <source>
        <dbReference type="WBParaSite" id="nRc.2.0.1.t31537-RA"/>
    </source>
</evidence>
<dbReference type="InterPro" id="IPR038324">
    <property type="entry name" value="Rpb4/RPC9_sf"/>
</dbReference>
<dbReference type="Gene3D" id="1.20.1250.40">
    <property type="match status" value="1"/>
</dbReference>